<accession>A0A1D3TYA6</accession>
<evidence type="ECO:0000256" key="1">
    <source>
        <dbReference type="SAM" id="Phobius"/>
    </source>
</evidence>
<gene>
    <name evidence="2" type="ORF">SAMN05421730_10418</name>
</gene>
<name>A0A1D3TYA6_9FIRM</name>
<dbReference type="Pfam" id="PF02447">
    <property type="entry name" value="GntP_permease"/>
    <property type="match status" value="1"/>
</dbReference>
<evidence type="ECO:0000313" key="3">
    <source>
        <dbReference type="Proteomes" id="UP000199315"/>
    </source>
</evidence>
<feature type="transmembrane region" description="Helical" evidence="1">
    <location>
        <begin position="381"/>
        <end position="400"/>
    </location>
</feature>
<dbReference type="NCBIfam" id="TIGR00791">
    <property type="entry name" value="gntP"/>
    <property type="match status" value="1"/>
</dbReference>
<reference evidence="2 3" key="1">
    <citation type="submission" date="2016-09" db="EMBL/GenBank/DDBJ databases">
        <authorList>
            <person name="Capua I."/>
            <person name="De Benedictis P."/>
            <person name="Joannis T."/>
            <person name="Lombin L.H."/>
            <person name="Cattoli G."/>
        </authorList>
    </citation>
    <scope>NUCLEOTIDE SEQUENCE [LARGE SCALE GENOMIC DNA]</scope>
    <source>
        <strain evidence="2 3">GluBS11</strain>
    </source>
</reference>
<proteinExistence type="predicted"/>
<sequence length="445" mass="46759">MSDVTRMFLVLFLSIALIVFLIMKTKLSAFLALIIAAFFLGIASGMPLDKIATSFQDGMGSTLGFLATVLGLGTILGKMLEESGGAQRLAKTLINVFGEKRAHWAMMFVAFICGIPVFFQVGFVLLIPVIFSIARQTKMSLAKIGIPVVAGLITVHAMVPPHPAALAIVGTLQADVGTAIMYSLLIGLPAAICAGPVYGNFISKWIQLDPPQKLMTADLIDEDKLPAFGTTMITILLPMLIMVGKTIVELTAPEGASYLPVVAFLGNPITALLISAIVSYFTLGFARGMKKEDILKLTDSCFGPVAGIMLIIGAGGAFNRVLADSGMGTILGETLASLNMSPILLAWIIAIVMRFSVGSTTVAMMTSAGIILPLLSNFPGLNPAIICVAIGAGGIGLSHVNDSGFWIVKEYFGMSITDTFKTWTASTTIASVVALVGTLIVGAFI</sequence>
<dbReference type="PIRSF" id="PIRSF002746">
    <property type="entry name" value="Gluconate_transporter"/>
    <property type="match status" value="1"/>
</dbReference>
<feature type="transmembrane region" description="Helical" evidence="1">
    <location>
        <begin position="420"/>
        <end position="444"/>
    </location>
</feature>
<dbReference type="AlphaFoldDB" id="A0A1D3TYA6"/>
<dbReference type="PANTHER" id="PTHR30354">
    <property type="entry name" value="GNT FAMILY GLUCONATE TRANSPORTER"/>
    <property type="match status" value="1"/>
</dbReference>
<feature type="transmembrane region" description="Helical" evidence="1">
    <location>
        <begin position="104"/>
        <end position="134"/>
    </location>
</feature>
<evidence type="ECO:0000313" key="2">
    <source>
        <dbReference type="EMBL" id="SCP99430.1"/>
    </source>
</evidence>
<keyword evidence="1" id="KW-1133">Transmembrane helix</keyword>
<feature type="transmembrane region" description="Helical" evidence="1">
    <location>
        <begin position="29"/>
        <end position="48"/>
    </location>
</feature>
<keyword evidence="1" id="KW-0472">Membrane</keyword>
<dbReference type="Proteomes" id="UP000199315">
    <property type="component" value="Unassembled WGS sequence"/>
</dbReference>
<feature type="transmembrane region" description="Helical" evidence="1">
    <location>
        <begin position="302"/>
        <end position="323"/>
    </location>
</feature>
<feature type="transmembrane region" description="Helical" evidence="1">
    <location>
        <begin position="179"/>
        <end position="203"/>
    </location>
</feature>
<feature type="transmembrane region" description="Helical" evidence="1">
    <location>
        <begin position="256"/>
        <end position="281"/>
    </location>
</feature>
<feature type="transmembrane region" description="Helical" evidence="1">
    <location>
        <begin position="141"/>
        <end position="159"/>
    </location>
</feature>
<dbReference type="PANTHER" id="PTHR30354:SF6">
    <property type="entry name" value="D-SERINE TRANSPORTER DSDX"/>
    <property type="match status" value="1"/>
</dbReference>
<dbReference type="RefSeq" id="WP_207648905.1">
    <property type="nucleotide sequence ID" value="NZ_FMKA01000041.1"/>
</dbReference>
<dbReference type="InterPro" id="IPR003474">
    <property type="entry name" value="Glcn_transporter"/>
</dbReference>
<dbReference type="EMBL" id="FMKA01000041">
    <property type="protein sequence ID" value="SCP99430.1"/>
    <property type="molecule type" value="Genomic_DNA"/>
</dbReference>
<dbReference type="STRING" id="1619234.SAMN05421730_10418"/>
<keyword evidence="3" id="KW-1185">Reference proteome</keyword>
<feature type="transmembrane region" description="Helical" evidence="1">
    <location>
        <begin position="343"/>
        <end position="374"/>
    </location>
</feature>
<dbReference type="GO" id="GO:0005886">
    <property type="term" value="C:plasma membrane"/>
    <property type="evidence" value="ECO:0007669"/>
    <property type="project" value="TreeGrafter"/>
</dbReference>
<dbReference type="GO" id="GO:0015128">
    <property type="term" value="F:gluconate transmembrane transporter activity"/>
    <property type="evidence" value="ECO:0007669"/>
    <property type="project" value="InterPro"/>
</dbReference>
<organism evidence="2 3">
    <name type="scientific">Anaerobium acetethylicum</name>
    <dbReference type="NCBI Taxonomy" id="1619234"/>
    <lineage>
        <taxon>Bacteria</taxon>
        <taxon>Bacillati</taxon>
        <taxon>Bacillota</taxon>
        <taxon>Clostridia</taxon>
        <taxon>Lachnospirales</taxon>
        <taxon>Lachnospiraceae</taxon>
        <taxon>Anaerobium</taxon>
    </lineage>
</organism>
<keyword evidence="1" id="KW-0812">Transmembrane</keyword>
<feature type="transmembrane region" description="Helical" evidence="1">
    <location>
        <begin position="224"/>
        <end position="244"/>
    </location>
</feature>
<protein>
    <submittedName>
        <fullName evidence="2">Gluconate:H+ symporter, GntP family</fullName>
    </submittedName>
</protein>
<feature type="transmembrane region" description="Helical" evidence="1">
    <location>
        <begin position="7"/>
        <end position="23"/>
    </location>
</feature>